<accession>A0A7K0D6X2</accession>
<dbReference type="InterPro" id="IPR012296">
    <property type="entry name" value="Nuclease_put_TT1808"/>
</dbReference>
<evidence type="ECO:0000313" key="2">
    <source>
        <dbReference type="EMBL" id="MQY21468.1"/>
    </source>
</evidence>
<dbReference type="InterPro" id="IPR011335">
    <property type="entry name" value="Restrct_endonuc-II-like"/>
</dbReference>
<reference evidence="2 3" key="1">
    <citation type="submission" date="2019-10" db="EMBL/GenBank/DDBJ databases">
        <title>Nocardia macrotermitis sp. nov. and Nocardia aurantia sp. nov., isolated from the gut of fungus growing-termite Macrotermes natalensis.</title>
        <authorList>
            <person name="Benndorf R."/>
            <person name="Schwitalla J."/>
            <person name="Martin K."/>
            <person name="De Beer W."/>
            <person name="Kaster A.-K."/>
            <person name="Vollmers J."/>
            <person name="Poulsen M."/>
            <person name="Beemelmanns C."/>
        </authorList>
    </citation>
    <scope>NUCLEOTIDE SEQUENCE [LARGE SCALE GENOMIC DNA]</scope>
    <source>
        <strain evidence="2 3">RB20</strain>
    </source>
</reference>
<dbReference type="EMBL" id="WEGK01000010">
    <property type="protein sequence ID" value="MQY21468.1"/>
    <property type="molecule type" value="Genomic_DNA"/>
</dbReference>
<dbReference type="PANTHER" id="PTHR35400">
    <property type="entry name" value="SLR1083 PROTEIN"/>
    <property type="match status" value="1"/>
</dbReference>
<feature type="domain" description="Putative restriction endonuclease" evidence="1">
    <location>
        <begin position="13"/>
        <end position="179"/>
    </location>
</feature>
<dbReference type="SUPFAM" id="SSF52980">
    <property type="entry name" value="Restriction endonuclease-like"/>
    <property type="match status" value="1"/>
</dbReference>
<gene>
    <name evidence="2" type="ORF">NRB20_45790</name>
</gene>
<sequence>MAIVYEPGIDVAEFEAVARAADRETDSVRLELINGRLRAKTAPDGNHDWIVNWLLLLVLSLGRGLMLHQGRGLQVGSYRKGRARPDGVLAPTDTFLGAGEWAPAEQVLMAVEVTSRDSDTNQRDRIEKPAAYAQAGIPVYLLVDRDSKEVVVFAEPDEARYQVVHRYAFGHEVVLPAPVSMTLDTTPLVERLG</sequence>
<dbReference type="Gene3D" id="3.90.1570.10">
    <property type="entry name" value="tt1808, chain A"/>
    <property type="match status" value="1"/>
</dbReference>
<dbReference type="OrthoDB" id="4537149at2"/>
<comment type="caution">
    <text evidence="2">The sequence shown here is derived from an EMBL/GenBank/DDBJ whole genome shotgun (WGS) entry which is preliminary data.</text>
</comment>
<dbReference type="InterPro" id="IPR008538">
    <property type="entry name" value="Uma2"/>
</dbReference>
<dbReference type="Pfam" id="PF05685">
    <property type="entry name" value="Uma2"/>
    <property type="match status" value="1"/>
</dbReference>
<organism evidence="2 3">
    <name type="scientific">Nocardia macrotermitis</name>
    <dbReference type="NCBI Taxonomy" id="2585198"/>
    <lineage>
        <taxon>Bacteria</taxon>
        <taxon>Bacillati</taxon>
        <taxon>Actinomycetota</taxon>
        <taxon>Actinomycetes</taxon>
        <taxon>Mycobacteriales</taxon>
        <taxon>Nocardiaceae</taxon>
        <taxon>Nocardia</taxon>
    </lineage>
</organism>
<evidence type="ECO:0000313" key="3">
    <source>
        <dbReference type="Proteomes" id="UP000438448"/>
    </source>
</evidence>
<proteinExistence type="predicted"/>
<dbReference type="CDD" id="cd06260">
    <property type="entry name" value="DUF820-like"/>
    <property type="match status" value="1"/>
</dbReference>
<keyword evidence="3" id="KW-1185">Reference proteome</keyword>
<dbReference type="AlphaFoldDB" id="A0A7K0D6X2"/>
<dbReference type="RefSeq" id="WP_153412261.1">
    <property type="nucleotide sequence ID" value="NZ_WEGK01000010.1"/>
</dbReference>
<evidence type="ECO:0000259" key="1">
    <source>
        <dbReference type="Pfam" id="PF05685"/>
    </source>
</evidence>
<dbReference type="Proteomes" id="UP000438448">
    <property type="component" value="Unassembled WGS sequence"/>
</dbReference>
<protein>
    <recommendedName>
        <fullName evidence="1">Putative restriction endonuclease domain-containing protein</fullName>
    </recommendedName>
</protein>
<dbReference type="PANTHER" id="PTHR35400:SF3">
    <property type="entry name" value="SLL1072 PROTEIN"/>
    <property type="match status" value="1"/>
</dbReference>
<name>A0A7K0D6X2_9NOCA</name>